<dbReference type="Pfam" id="PF13205">
    <property type="entry name" value="Big_5"/>
    <property type="match status" value="3"/>
</dbReference>
<proteinExistence type="predicted"/>
<dbReference type="InterPro" id="IPR001119">
    <property type="entry name" value="SLH_dom"/>
</dbReference>
<evidence type="ECO:0000313" key="5">
    <source>
        <dbReference type="EMBL" id="QIB68139.1"/>
    </source>
</evidence>
<reference evidence="5 6" key="1">
    <citation type="submission" date="2020-02" db="EMBL/GenBank/DDBJ databases">
        <authorList>
            <person name="Kim Y.B."/>
            <person name="Roh S.W."/>
        </authorList>
    </citation>
    <scope>NUCLEOTIDE SEQUENCE [LARGE SCALE GENOMIC DNA]</scope>
    <source>
        <strain evidence="5 6">DSM 103574</strain>
    </source>
</reference>
<dbReference type="InterPro" id="IPR014755">
    <property type="entry name" value="Cu-Rt/internalin_Ig-like"/>
</dbReference>
<organism evidence="5 6">
    <name type="scientific">Aminipila butyrica</name>
    <dbReference type="NCBI Taxonomy" id="433296"/>
    <lineage>
        <taxon>Bacteria</taxon>
        <taxon>Bacillati</taxon>
        <taxon>Bacillota</taxon>
        <taxon>Clostridia</taxon>
        <taxon>Peptostreptococcales</taxon>
        <taxon>Anaerovoracaceae</taxon>
        <taxon>Aminipila</taxon>
    </lineage>
</organism>
<dbReference type="Proteomes" id="UP000466848">
    <property type="component" value="Chromosome"/>
</dbReference>
<dbReference type="RefSeq" id="WP_163065059.1">
    <property type="nucleotide sequence ID" value="NZ_CP048649.1"/>
</dbReference>
<dbReference type="PROSITE" id="PS51272">
    <property type="entry name" value="SLH"/>
    <property type="match status" value="3"/>
</dbReference>
<feature type="domain" description="SLH" evidence="4">
    <location>
        <begin position="32"/>
        <end position="95"/>
    </location>
</feature>
<dbReference type="PANTHER" id="PTHR43308">
    <property type="entry name" value="OUTER MEMBRANE PROTEIN ALPHA-RELATED"/>
    <property type="match status" value="1"/>
</dbReference>
<evidence type="ECO:0000256" key="1">
    <source>
        <dbReference type="ARBA" id="ARBA00022729"/>
    </source>
</evidence>
<dbReference type="InterPro" id="IPR032812">
    <property type="entry name" value="SbsA_Ig"/>
</dbReference>
<gene>
    <name evidence="5" type="ORF">Ami103574_01910</name>
</gene>
<evidence type="ECO:0000259" key="4">
    <source>
        <dbReference type="PROSITE" id="PS51272"/>
    </source>
</evidence>
<keyword evidence="6" id="KW-1185">Reference proteome</keyword>
<feature type="domain" description="SLH" evidence="4">
    <location>
        <begin position="156"/>
        <end position="216"/>
    </location>
</feature>
<dbReference type="InterPro" id="IPR051465">
    <property type="entry name" value="Cell_Envelope_Struct_Comp"/>
</dbReference>
<dbReference type="PANTHER" id="PTHR43308:SF5">
    <property type="entry name" value="S-LAYER PROTEIN _ PEPTIDOGLYCAN ENDO-BETA-N-ACETYLGLUCOSAMINIDASE"/>
    <property type="match status" value="1"/>
</dbReference>
<evidence type="ECO:0000313" key="6">
    <source>
        <dbReference type="Proteomes" id="UP000466848"/>
    </source>
</evidence>
<dbReference type="Gene3D" id="1.20.1270.90">
    <property type="entry name" value="AF1782-like"/>
    <property type="match status" value="3"/>
</dbReference>
<dbReference type="EMBL" id="CP048649">
    <property type="protein sequence ID" value="QIB68139.1"/>
    <property type="molecule type" value="Genomic_DNA"/>
</dbReference>
<dbReference type="AlphaFoldDB" id="A0A858BSF2"/>
<keyword evidence="1" id="KW-0732">Signal</keyword>
<sequence length="1041" mass="110598">MKRVSTNIMKRTLSWFLAIIVAIPFIGIPSTSYGATFSDIRGHWAESYINQAVSAGFVKGYPDGTFQPDSSVTRAEFTSMVNKALGNSGTTTVSFSDVPYSEWFYSDVAKGVSATFVGGYDDKTFRPNNAVTREEAAAMIARFVPTYGVSGSISSFSDKGSISSWATDAVAKISGKGYMGAYDDGKFHPSDALTRSMTAKILCDILAKENIVSSSATVKSKGTTLSGRIYSNNVTMHADLGDGDAELSNCIVLGTLYVYGGGDDTITVSNSRVANAYVERSSSSVRLLAKGQTAINKTTAGNTAILETSSLSGGLYGTGFNEVDIKGSAKTTLKGSFVKVNLTGSSADVDVESGSITTFNVNSSGKNSEITLDSKSNIGTANVNAASAFKGSGTINTMNANSSNITYETKPRYLKMGSGVSSPDKDDDGDNKNLEIDVKPKNGATKVDLDTEITLTFDKAVKKYNGSTIKDSDIEDMVTLRRGSSSGSKVSFDATINSSKKVITLTPDDDLDEDTKYYVVIPKKEFLYSNDDTNAAQTTSFKTGDESDKDITFKPKKSETGVSLSVSPTITFDYAIETYSGSKITDSYLESNIIFRVGSSSGSKVSFDAEINSAKKKITIEPKSKLKEGQKYYLAIPAKKFRTSSDQKAIEESSVTWTTTKPTEPTVSFSPANNAADVALDSKITLRFSEAVYNNSSSALTEAYVKTAVSLKNTSANNANVDYKADISSSTITLTPSKALTSGNTYNISVVGSRFKNSSGLFVAGTSSNFTAKRDIDLSALEAAIVSAQNAQKGVKISTNGTDVFEDLKWVPQNVWNDFDTALTTAIKTRDTVATTDAAKAAADTLNKATATFKGTLTSGSKFRANISALTAAISDAENAINGVVISTDGFDVSPAKEWVTQGVKDALNSAIATAKKDMDNIGTSIEVSSRTDTLNAARKAFEATIKEGLMANRTSLKSTITKANNSLDNIRIADSAADVPTGNQWVTTSERDTLNAAINSANTVYDKRQATQSEVDSAQSTLDSAIDTFKGQLKNGEKTE</sequence>
<feature type="domain" description="SLH" evidence="4">
    <location>
        <begin position="96"/>
        <end position="154"/>
    </location>
</feature>
<evidence type="ECO:0000256" key="3">
    <source>
        <dbReference type="SAM" id="MobiDB-lite"/>
    </source>
</evidence>
<protein>
    <recommendedName>
        <fullName evidence="4">SLH domain-containing protein</fullName>
    </recommendedName>
</protein>
<evidence type="ECO:0000256" key="2">
    <source>
        <dbReference type="ARBA" id="ARBA00022737"/>
    </source>
</evidence>
<feature type="region of interest" description="Disordered" evidence="3">
    <location>
        <begin position="414"/>
        <end position="437"/>
    </location>
</feature>
<accession>A0A858BSF2</accession>
<name>A0A858BSF2_9FIRM</name>
<keyword evidence="2" id="KW-0677">Repeat</keyword>
<dbReference type="Gene3D" id="2.60.40.1220">
    <property type="match status" value="2"/>
</dbReference>
<dbReference type="Pfam" id="PF00395">
    <property type="entry name" value="SLH"/>
    <property type="match status" value="3"/>
</dbReference>
<dbReference type="KEGG" id="abut:Ami103574_01910"/>